<gene>
    <name evidence="1" type="ORF">BRPE64_BCDS06930</name>
</gene>
<dbReference type="HOGENOM" id="CLU_3325514_0_0_4"/>
<protein>
    <submittedName>
        <fullName evidence="1">Uncharacterized protein</fullName>
    </submittedName>
</protein>
<proteinExistence type="predicted"/>
<dbReference type="AlphaFoldDB" id="R4WLK0"/>
<name>R4WLK0_9BURK</name>
<dbReference type="Proteomes" id="UP000013966">
    <property type="component" value="Chromosome 2"/>
</dbReference>
<dbReference type="PATRIC" id="fig|758793.3.peg.3601"/>
<reference evidence="1 2" key="1">
    <citation type="journal article" date="2013" name="Genome Announc.">
        <title>Complete Genome Sequence of Burkholderia sp. Strain RPE64, Bacterial Symbiont of the Bean Bug Riptortus pedestris.</title>
        <authorList>
            <person name="Shibata T.F."/>
            <person name="Maeda T."/>
            <person name="Nikoh N."/>
            <person name="Yamaguchi K."/>
            <person name="Oshima K."/>
            <person name="Hattori M."/>
            <person name="Nishiyama T."/>
            <person name="Hasebe M."/>
            <person name="Fukatsu T."/>
            <person name="Kikuchi Y."/>
            <person name="Shigenobu S."/>
        </authorList>
    </citation>
    <scope>NUCLEOTIDE SEQUENCE [LARGE SCALE GENOMIC DNA]</scope>
</reference>
<evidence type="ECO:0000313" key="1">
    <source>
        <dbReference type="EMBL" id="BAN25354.1"/>
    </source>
</evidence>
<accession>R4WLK0</accession>
<dbReference type="KEGG" id="buo:BRPE64_BCDS06930"/>
<keyword evidence="2" id="KW-1185">Reference proteome</keyword>
<evidence type="ECO:0000313" key="2">
    <source>
        <dbReference type="Proteomes" id="UP000013966"/>
    </source>
</evidence>
<dbReference type="EMBL" id="AP013059">
    <property type="protein sequence ID" value="BAN25354.1"/>
    <property type="molecule type" value="Genomic_DNA"/>
</dbReference>
<reference evidence="1 2" key="2">
    <citation type="journal article" date="2018" name="Int. J. Syst. Evol. Microbiol.">
        <title>Burkholderia insecticola sp. nov., a gut symbiotic bacterium of the bean bug Riptortus pedestris.</title>
        <authorList>
            <person name="Takeshita K."/>
            <person name="Tamaki H."/>
            <person name="Ohbayashi T."/>
            <person name="Meng X.-Y."/>
            <person name="Sone T."/>
            <person name="Mitani Y."/>
            <person name="Peeters C."/>
            <person name="Kikuchi Y."/>
            <person name="Vandamme P."/>
        </authorList>
    </citation>
    <scope>NUCLEOTIDE SEQUENCE [LARGE SCALE GENOMIC DNA]</scope>
    <source>
        <strain evidence="1">RPE64</strain>
    </source>
</reference>
<sequence length="38" mass="4436">MSTHVCLREAVVMLCVQCRQSGLMPQRDKEDKVYLVLR</sequence>
<organism evidence="1 2">
    <name type="scientific">Caballeronia insecticola</name>
    <dbReference type="NCBI Taxonomy" id="758793"/>
    <lineage>
        <taxon>Bacteria</taxon>
        <taxon>Pseudomonadati</taxon>
        <taxon>Pseudomonadota</taxon>
        <taxon>Betaproteobacteria</taxon>
        <taxon>Burkholderiales</taxon>
        <taxon>Burkholderiaceae</taxon>
        <taxon>Caballeronia</taxon>
    </lineage>
</organism>